<evidence type="ECO:0000256" key="1">
    <source>
        <dbReference type="ARBA" id="ARBA00006336"/>
    </source>
</evidence>
<evidence type="ECO:0000313" key="4">
    <source>
        <dbReference type="Proteomes" id="UP000019804"/>
    </source>
</evidence>
<feature type="domain" description="Isochorismatase-like" evidence="2">
    <location>
        <begin position="14"/>
        <end position="166"/>
    </location>
</feature>
<dbReference type="InterPro" id="IPR000868">
    <property type="entry name" value="Isochorismatase-like_dom"/>
</dbReference>
<name>A0A017SDT9_ASPRC</name>
<organism evidence="3 4">
    <name type="scientific">Aspergillus ruber (strain CBS 135680)</name>
    <dbReference type="NCBI Taxonomy" id="1388766"/>
    <lineage>
        <taxon>Eukaryota</taxon>
        <taxon>Fungi</taxon>
        <taxon>Dikarya</taxon>
        <taxon>Ascomycota</taxon>
        <taxon>Pezizomycotina</taxon>
        <taxon>Eurotiomycetes</taxon>
        <taxon>Eurotiomycetidae</taxon>
        <taxon>Eurotiales</taxon>
        <taxon>Aspergillaceae</taxon>
        <taxon>Aspergillus</taxon>
        <taxon>Aspergillus subgen. Aspergillus</taxon>
    </lineage>
</organism>
<dbReference type="RefSeq" id="XP_040638497.1">
    <property type="nucleotide sequence ID" value="XM_040786395.1"/>
</dbReference>
<dbReference type="Proteomes" id="UP000019804">
    <property type="component" value="Unassembled WGS sequence"/>
</dbReference>
<dbReference type="PANTHER" id="PTHR43559">
    <property type="entry name" value="HYDROLASE YCAC-RELATED"/>
    <property type="match status" value="1"/>
</dbReference>
<accession>A0A017SDT9</accession>
<dbReference type="Gene3D" id="3.40.50.850">
    <property type="entry name" value="Isochorismatase-like"/>
    <property type="match status" value="1"/>
</dbReference>
<keyword evidence="4" id="KW-1185">Reference proteome</keyword>
<dbReference type="InterPro" id="IPR053152">
    <property type="entry name" value="Hydrolase_YcaC-like"/>
</dbReference>
<dbReference type="NCBIfam" id="NF041461">
    <property type="entry name" value="C_hydro_YcaC"/>
    <property type="match status" value="1"/>
</dbReference>
<dbReference type="EMBL" id="KK088424">
    <property type="protein sequence ID" value="EYE94809.1"/>
    <property type="molecule type" value="Genomic_DNA"/>
</dbReference>
<dbReference type="PANTHER" id="PTHR43559:SF3">
    <property type="entry name" value="HYDROLASE YCAC-RELATED"/>
    <property type="match status" value="1"/>
</dbReference>
<sequence length="210" mass="23381">MPPAYKRLNKDDCVFLFVDHQTGLIQLVRDFEPNEFKTNVSGLVKVADYFRVPSILTSSFETGPNGPLVKELYDGLPNATVVPRPGQINAMDNEDFAQAVKKMGKKQIVISGVLTEICVAFPALSLIEEGYDVFVVTDASGTFAEHTREAAHKRMAQAGCQLLNWAAVAAELHRDWRNDVAGFGEIWRDHVPGYWCLMQSYESVSKNANQ</sequence>
<reference evidence="4" key="1">
    <citation type="journal article" date="2014" name="Nat. Commun.">
        <title>Genomic adaptations of the halophilic Dead Sea filamentous fungus Eurotium rubrum.</title>
        <authorList>
            <person name="Kis-Papo T."/>
            <person name="Weig A.R."/>
            <person name="Riley R."/>
            <person name="Persoh D."/>
            <person name="Salamov A."/>
            <person name="Sun H."/>
            <person name="Lipzen A."/>
            <person name="Wasser S.P."/>
            <person name="Rambold G."/>
            <person name="Grigoriev I.V."/>
            <person name="Nevo E."/>
        </authorList>
    </citation>
    <scope>NUCLEOTIDE SEQUENCE [LARGE SCALE GENOMIC DNA]</scope>
    <source>
        <strain evidence="4">CBS 135680</strain>
    </source>
</reference>
<dbReference type="Pfam" id="PF00857">
    <property type="entry name" value="Isochorismatase"/>
    <property type="match status" value="1"/>
</dbReference>
<gene>
    <name evidence="3" type="ORF">EURHEDRAFT_515571</name>
</gene>
<dbReference type="SUPFAM" id="SSF52499">
    <property type="entry name" value="Isochorismatase-like hydrolases"/>
    <property type="match status" value="1"/>
</dbReference>
<dbReference type="InterPro" id="IPR036380">
    <property type="entry name" value="Isochorismatase-like_sf"/>
</dbReference>
<dbReference type="GeneID" id="63701519"/>
<dbReference type="HOGENOM" id="CLU_066901_1_2_1"/>
<evidence type="ECO:0000259" key="2">
    <source>
        <dbReference type="Pfam" id="PF00857"/>
    </source>
</evidence>
<dbReference type="InterPro" id="IPR048239">
    <property type="entry name" value="YcaC"/>
</dbReference>
<comment type="similarity">
    <text evidence="1">Belongs to the isochorismatase family.</text>
</comment>
<dbReference type="AlphaFoldDB" id="A0A017SDT9"/>
<protein>
    <submittedName>
        <fullName evidence="3">Isochorismatase family protein</fullName>
    </submittedName>
</protein>
<proteinExistence type="inferred from homology"/>
<dbReference type="OrthoDB" id="167809at2759"/>
<evidence type="ECO:0000313" key="3">
    <source>
        <dbReference type="EMBL" id="EYE94809.1"/>
    </source>
</evidence>